<evidence type="ECO:0000313" key="2">
    <source>
        <dbReference type="EMBL" id="PAN09125.1"/>
    </source>
</evidence>
<accession>A0A2S3GUW3</accession>
<organism evidence="2">
    <name type="scientific">Panicum hallii</name>
    <dbReference type="NCBI Taxonomy" id="206008"/>
    <lineage>
        <taxon>Eukaryota</taxon>
        <taxon>Viridiplantae</taxon>
        <taxon>Streptophyta</taxon>
        <taxon>Embryophyta</taxon>
        <taxon>Tracheophyta</taxon>
        <taxon>Spermatophyta</taxon>
        <taxon>Magnoliopsida</taxon>
        <taxon>Liliopsida</taxon>
        <taxon>Poales</taxon>
        <taxon>Poaceae</taxon>
        <taxon>PACMAD clade</taxon>
        <taxon>Panicoideae</taxon>
        <taxon>Panicodae</taxon>
        <taxon>Paniceae</taxon>
        <taxon>Panicinae</taxon>
        <taxon>Panicum</taxon>
        <taxon>Panicum sect. Panicum</taxon>
    </lineage>
</organism>
<sequence length="80" mass="8706">MAGTTCRRGHSSPTLRLPPWVLQERGKEGRRAPACCGSRRVPLGRAPTPAKLPAASWPPCLPRHHGRGEKGENGGWPTYQ</sequence>
<dbReference type="EMBL" id="CM008046">
    <property type="protein sequence ID" value="PAN09125.1"/>
    <property type="molecule type" value="Genomic_DNA"/>
</dbReference>
<protein>
    <submittedName>
        <fullName evidence="2">Uncharacterized protein</fullName>
    </submittedName>
</protein>
<dbReference type="Gramene" id="PAN09125">
    <property type="protein sequence ID" value="PAN09125"/>
    <property type="gene ID" value="PAHAL_1G460500"/>
</dbReference>
<feature type="region of interest" description="Disordered" evidence="1">
    <location>
        <begin position="24"/>
        <end position="80"/>
    </location>
</feature>
<reference evidence="2" key="1">
    <citation type="submission" date="2018-04" db="EMBL/GenBank/DDBJ databases">
        <title>WGS assembly of Panicum hallii.</title>
        <authorList>
            <person name="Lovell J."/>
            <person name="Jenkins J."/>
            <person name="Lowry D."/>
            <person name="Mamidi S."/>
            <person name="Sreedasyam A."/>
            <person name="Weng X."/>
            <person name="Barry K."/>
            <person name="Bonette J."/>
            <person name="Campitelli B."/>
            <person name="Daum C."/>
            <person name="Gordon S."/>
            <person name="Gould B."/>
            <person name="Lipzen A."/>
            <person name="Macqueen A."/>
            <person name="Palacio-Mejia J."/>
            <person name="Plott C."/>
            <person name="Shakirov E."/>
            <person name="Shu S."/>
            <person name="Yoshinaga Y."/>
            <person name="Zane M."/>
            <person name="Rokhsar D."/>
            <person name="Grimwood J."/>
            <person name="Schmutz J."/>
            <person name="Juenger T."/>
        </authorList>
    </citation>
    <scope>NUCLEOTIDE SEQUENCE [LARGE SCALE GENOMIC DNA]</scope>
    <source>
        <strain evidence="2">FIL2</strain>
    </source>
</reference>
<name>A0A2S3GUW3_9POAL</name>
<dbReference type="Proteomes" id="UP000243499">
    <property type="component" value="Chromosome 1"/>
</dbReference>
<proteinExistence type="predicted"/>
<dbReference type="AlphaFoldDB" id="A0A2S3GUW3"/>
<evidence type="ECO:0000256" key="1">
    <source>
        <dbReference type="SAM" id="MobiDB-lite"/>
    </source>
</evidence>
<gene>
    <name evidence="2" type="ORF">PAHAL_1G460500</name>
</gene>